<dbReference type="AlphaFoldDB" id="A0A7Y0BSR6"/>
<proteinExistence type="predicted"/>
<protein>
    <submittedName>
        <fullName evidence="2">Uncharacterized protein</fullName>
    </submittedName>
</protein>
<keyword evidence="1" id="KW-0472">Membrane</keyword>
<keyword evidence="1" id="KW-1133">Transmembrane helix</keyword>
<dbReference type="EMBL" id="JABBGM010000014">
    <property type="protein sequence ID" value="NML95899.1"/>
    <property type="molecule type" value="Genomic_DNA"/>
</dbReference>
<evidence type="ECO:0000256" key="1">
    <source>
        <dbReference type="SAM" id="Phobius"/>
    </source>
</evidence>
<comment type="caution">
    <text evidence="2">The sequence shown here is derived from an EMBL/GenBank/DDBJ whole genome shotgun (WGS) entry which is preliminary data.</text>
</comment>
<sequence>MSAWPARLARRIAALVPAPLAAPESRALWRQRRGVLVALLLLAGVSLAWQGLAITFGIFASALFTGLLTYLGVLVPLWLYAKWRADEEWLEEQLGRSEEIGLVDGPQLPEQDDA</sequence>
<gene>
    <name evidence="2" type="ORF">HHL27_19675</name>
</gene>
<dbReference type="RefSeq" id="WP_169495105.1">
    <property type="nucleotide sequence ID" value="NZ_JABBGM010000014.1"/>
</dbReference>
<feature type="transmembrane region" description="Helical" evidence="1">
    <location>
        <begin position="34"/>
        <end position="52"/>
    </location>
</feature>
<name>A0A7Y0BSR6_9SPHN</name>
<evidence type="ECO:0000313" key="2">
    <source>
        <dbReference type="EMBL" id="NML95899.1"/>
    </source>
</evidence>
<feature type="transmembrane region" description="Helical" evidence="1">
    <location>
        <begin position="58"/>
        <end position="80"/>
    </location>
</feature>
<evidence type="ECO:0000313" key="3">
    <source>
        <dbReference type="Proteomes" id="UP000583556"/>
    </source>
</evidence>
<organism evidence="2 3">
    <name type="scientific">Novosphingobium olei</name>
    <dbReference type="NCBI Taxonomy" id="2728851"/>
    <lineage>
        <taxon>Bacteria</taxon>
        <taxon>Pseudomonadati</taxon>
        <taxon>Pseudomonadota</taxon>
        <taxon>Alphaproteobacteria</taxon>
        <taxon>Sphingomonadales</taxon>
        <taxon>Sphingomonadaceae</taxon>
        <taxon>Novosphingobium</taxon>
    </lineage>
</organism>
<dbReference type="Proteomes" id="UP000583556">
    <property type="component" value="Unassembled WGS sequence"/>
</dbReference>
<keyword evidence="3" id="KW-1185">Reference proteome</keyword>
<accession>A0A7Y0BSR6</accession>
<keyword evidence="1" id="KW-0812">Transmembrane</keyword>
<reference evidence="2 3" key="1">
    <citation type="submission" date="2020-04" db="EMBL/GenBank/DDBJ databases">
        <title>Novosphingobium sp. TW-4 isolated from soil.</title>
        <authorList>
            <person name="Dahal R.H."/>
            <person name="Chaudhary D.K."/>
        </authorList>
    </citation>
    <scope>NUCLEOTIDE SEQUENCE [LARGE SCALE GENOMIC DNA]</scope>
    <source>
        <strain evidence="2 3">TW-4</strain>
    </source>
</reference>